<comment type="catalytic activity">
    <reaction evidence="9">
        <text>D-ribose 5-phosphate + ATP = 5-phospho-alpha-D-ribose 1-diphosphate + AMP + H(+)</text>
        <dbReference type="Rhea" id="RHEA:15609"/>
        <dbReference type="ChEBI" id="CHEBI:15378"/>
        <dbReference type="ChEBI" id="CHEBI:30616"/>
        <dbReference type="ChEBI" id="CHEBI:58017"/>
        <dbReference type="ChEBI" id="CHEBI:78346"/>
        <dbReference type="ChEBI" id="CHEBI:456215"/>
        <dbReference type="EC" id="2.7.6.1"/>
    </reaction>
</comment>
<organism evidence="11 12">
    <name type="scientific">Paludisphaera borealis</name>
    <dbReference type="NCBI Taxonomy" id="1387353"/>
    <lineage>
        <taxon>Bacteria</taxon>
        <taxon>Pseudomonadati</taxon>
        <taxon>Planctomycetota</taxon>
        <taxon>Planctomycetia</taxon>
        <taxon>Isosphaerales</taxon>
        <taxon>Isosphaeraceae</taxon>
        <taxon>Paludisphaera</taxon>
    </lineage>
</organism>
<dbReference type="Pfam" id="PF14572">
    <property type="entry name" value="Pribosyl_synth"/>
    <property type="match status" value="1"/>
</dbReference>
<keyword evidence="5" id="KW-0547">Nucleotide-binding</keyword>
<dbReference type="STRING" id="1387353.BSF38_02017"/>
<keyword evidence="3" id="KW-0479">Metal-binding</keyword>
<dbReference type="SMART" id="SM01400">
    <property type="entry name" value="Pribosyltran_N"/>
    <property type="match status" value="1"/>
</dbReference>
<dbReference type="RefSeq" id="WP_076345272.1">
    <property type="nucleotide sequence ID" value="NZ_CP019082.1"/>
</dbReference>
<accession>A0A1U7CNN0</accession>
<dbReference type="KEGG" id="pbor:BSF38_02017"/>
<evidence type="ECO:0000256" key="4">
    <source>
        <dbReference type="ARBA" id="ARBA00022727"/>
    </source>
</evidence>
<evidence type="ECO:0000256" key="3">
    <source>
        <dbReference type="ARBA" id="ARBA00022723"/>
    </source>
</evidence>
<sequence>MTPDCLLFAGTANPALAAAIAAELGVRTAACAIERFPDGEVSVRLDESVRDREVYLVQPTAPPVNDHLVELLAFADACRRSAAGRITAIVPYFGYARSDKRHGRREPIAASLVARLMQAVGVGHVVTVDLHAAQIEGFFHIPVDSLTAVPTLCRPLKDWLPTGAVVVSPDVGRVQMATDYAHRLGIQVVVLHKRRSSGTETEVTHVVGDVRGRPCLIIDDMISTGGTIARAVEALLAAGARPEITVAATHGLFVGEARRRLGHEAVLRVLVTDSVVAADPAWPSLQIVSVAPLLAAAIRRIQSGGSLGDLFQDAPCSVQVAPMIP</sequence>
<keyword evidence="12" id="KW-1185">Reference proteome</keyword>
<name>A0A1U7CNN0_9BACT</name>
<feature type="domain" description="Ribose-phosphate pyrophosphokinase N-terminal" evidence="10">
    <location>
        <begin position="6"/>
        <end position="121"/>
    </location>
</feature>
<keyword evidence="8" id="KW-0460">Magnesium</keyword>
<dbReference type="EMBL" id="CP019082">
    <property type="protein sequence ID" value="APW60545.1"/>
    <property type="molecule type" value="Genomic_DNA"/>
</dbReference>
<dbReference type="GO" id="GO:0000287">
    <property type="term" value="F:magnesium ion binding"/>
    <property type="evidence" value="ECO:0007669"/>
    <property type="project" value="InterPro"/>
</dbReference>
<evidence type="ECO:0000256" key="1">
    <source>
        <dbReference type="ARBA" id="ARBA00013247"/>
    </source>
</evidence>
<dbReference type="InterPro" id="IPR029057">
    <property type="entry name" value="PRTase-like"/>
</dbReference>
<dbReference type="OrthoDB" id="9777067at2"/>
<dbReference type="NCBIfam" id="TIGR01251">
    <property type="entry name" value="ribP_PPkin"/>
    <property type="match status" value="1"/>
</dbReference>
<dbReference type="InterPro" id="IPR029099">
    <property type="entry name" value="Pribosyltran_N"/>
</dbReference>
<dbReference type="GO" id="GO:0005524">
    <property type="term" value="F:ATP binding"/>
    <property type="evidence" value="ECO:0007669"/>
    <property type="project" value="UniProtKB-KW"/>
</dbReference>
<dbReference type="NCBIfam" id="NF002320">
    <property type="entry name" value="PRK01259.1"/>
    <property type="match status" value="1"/>
</dbReference>
<dbReference type="GO" id="GO:0006164">
    <property type="term" value="P:purine nucleotide biosynthetic process"/>
    <property type="evidence" value="ECO:0007669"/>
    <property type="project" value="TreeGrafter"/>
</dbReference>
<dbReference type="InterPro" id="IPR000836">
    <property type="entry name" value="PRTase_dom"/>
</dbReference>
<reference evidence="12" key="1">
    <citation type="submission" date="2016-12" db="EMBL/GenBank/DDBJ databases">
        <title>Comparative genomics of four Isosphaeraceae planctomycetes: a common pool of plasmids and glycoside hydrolase genes.</title>
        <authorList>
            <person name="Ivanova A."/>
        </authorList>
    </citation>
    <scope>NUCLEOTIDE SEQUENCE [LARGE SCALE GENOMIC DNA]</scope>
    <source>
        <strain evidence="12">PX4</strain>
    </source>
</reference>
<keyword evidence="2 11" id="KW-0808">Transferase</keyword>
<dbReference type="GO" id="GO:0006015">
    <property type="term" value="P:5-phosphoribose 1-diphosphate biosynthetic process"/>
    <property type="evidence" value="ECO:0007669"/>
    <property type="project" value="TreeGrafter"/>
</dbReference>
<dbReference type="AlphaFoldDB" id="A0A1U7CNN0"/>
<dbReference type="Proteomes" id="UP000186309">
    <property type="component" value="Chromosome"/>
</dbReference>
<keyword evidence="4" id="KW-0545">Nucleotide biosynthesis</keyword>
<keyword evidence="6 11" id="KW-0418">Kinase</keyword>
<dbReference type="Gene3D" id="3.40.50.2020">
    <property type="match status" value="2"/>
</dbReference>
<evidence type="ECO:0000259" key="10">
    <source>
        <dbReference type="Pfam" id="PF13793"/>
    </source>
</evidence>
<dbReference type="GO" id="GO:0016301">
    <property type="term" value="F:kinase activity"/>
    <property type="evidence" value="ECO:0007669"/>
    <property type="project" value="UniProtKB-KW"/>
</dbReference>
<dbReference type="PANTHER" id="PTHR10210">
    <property type="entry name" value="RIBOSE-PHOSPHATE DIPHOSPHOKINASE FAMILY MEMBER"/>
    <property type="match status" value="1"/>
</dbReference>
<evidence type="ECO:0000313" key="12">
    <source>
        <dbReference type="Proteomes" id="UP000186309"/>
    </source>
</evidence>
<dbReference type="GO" id="GO:0002189">
    <property type="term" value="C:ribose phosphate diphosphokinase complex"/>
    <property type="evidence" value="ECO:0007669"/>
    <property type="project" value="TreeGrafter"/>
</dbReference>
<evidence type="ECO:0000256" key="6">
    <source>
        <dbReference type="ARBA" id="ARBA00022777"/>
    </source>
</evidence>
<dbReference type="SUPFAM" id="SSF53271">
    <property type="entry name" value="PRTase-like"/>
    <property type="match status" value="1"/>
</dbReference>
<dbReference type="Pfam" id="PF13793">
    <property type="entry name" value="Pribosyltran_N"/>
    <property type="match status" value="1"/>
</dbReference>
<evidence type="ECO:0000256" key="9">
    <source>
        <dbReference type="ARBA" id="ARBA00049535"/>
    </source>
</evidence>
<evidence type="ECO:0000313" key="11">
    <source>
        <dbReference type="EMBL" id="APW60545.1"/>
    </source>
</evidence>
<keyword evidence="7" id="KW-0067">ATP-binding</keyword>
<dbReference type="EC" id="2.7.6.1" evidence="1"/>
<evidence type="ECO:0000256" key="7">
    <source>
        <dbReference type="ARBA" id="ARBA00022840"/>
    </source>
</evidence>
<protein>
    <recommendedName>
        <fullName evidence="1">ribose-phosphate diphosphokinase</fullName>
        <ecNumber evidence="1">2.7.6.1</ecNumber>
    </recommendedName>
</protein>
<dbReference type="PANTHER" id="PTHR10210:SF32">
    <property type="entry name" value="RIBOSE-PHOSPHATE PYROPHOSPHOKINASE 2"/>
    <property type="match status" value="1"/>
</dbReference>
<proteinExistence type="predicted"/>
<dbReference type="GO" id="GO:0004749">
    <property type="term" value="F:ribose phosphate diphosphokinase activity"/>
    <property type="evidence" value="ECO:0007669"/>
    <property type="project" value="UniProtKB-EC"/>
</dbReference>
<dbReference type="InterPro" id="IPR005946">
    <property type="entry name" value="Rib-P_diPkinase"/>
</dbReference>
<dbReference type="GO" id="GO:0005737">
    <property type="term" value="C:cytoplasm"/>
    <property type="evidence" value="ECO:0007669"/>
    <property type="project" value="TreeGrafter"/>
</dbReference>
<evidence type="ECO:0000256" key="5">
    <source>
        <dbReference type="ARBA" id="ARBA00022741"/>
    </source>
</evidence>
<evidence type="ECO:0000256" key="2">
    <source>
        <dbReference type="ARBA" id="ARBA00022679"/>
    </source>
</evidence>
<evidence type="ECO:0000256" key="8">
    <source>
        <dbReference type="ARBA" id="ARBA00022842"/>
    </source>
</evidence>
<gene>
    <name evidence="11" type="primary">prs_1</name>
    <name evidence="11" type="ORF">BSF38_02017</name>
</gene>
<dbReference type="FunFam" id="3.40.50.2020:FF:000007">
    <property type="entry name" value="Ribose-phosphate pyrophosphokinase"/>
    <property type="match status" value="1"/>
</dbReference>
<dbReference type="CDD" id="cd06223">
    <property type="entry name" value="PRTases_typeI"/>
    <property type="match status" value="1"/>
</dbReference>